<feature type="transmembrane region" description="Helical" evidence="6">
    <location>
        <begin position="104"/>
        <end position="122"/>
    </location>
</feature>
<dbReference type="GO" id="GO:0005886">
    <property type="term" value="C:plasma membrane"/>
    <property type="evidence" value="ECO:0007669"/>
    <property type="project" value="UniProtKB-SubCell"/>
</dbReference>
<evidence type="ECO:0000256" key="5">
    <source>
        <dbReference type="ARBA" id="ARBA00023136"/>
    </source>
</evidence>
<feature type="domain" description="Type II secretion system protein GspF" evidence="7">
    <location>
        <begin position="164"/>
        <end position="288"/>
    </location>
</feature>
<comment type="subcellular location">
    <subcellularLocation>
        <location evidence="1">Cell membrane</location>
        <topology evidence="1">Multi-pass membrane protein</topology>
    </subcellularLocation>
</comment>
<dbReference type="PANTHER" id="PTHR35007">
    <property type="entry name" value="INTEGRAL MEMBRANE PROTEIN-RELATED"/>
    <property type="match status" value="1"/>
</dbReference>
<sequence>MEGGMLLGASCGAGFACAFFAASAAWRSVEHAWTASSAHAVAAGGDSGDTREKLMRLARYYVRNGISLFEAPAKAAGASPRIRRSAEDAAGLLRRRGWDASCESVISLMLSACCAASFAAVVVFRAPIAAVCFPVCLVMAASILVSRGRAKEKELLRDQVPDALRCLEACLHAGLSLPQAFSEAAKEAKQPLKEPFMQVTRDIDLGFSVQEALARFHRNAGLEELGFVAVALDIQYACGGNATPVLHAAEDSISRGLELRRSLRVQTAQARFSAQMVGVLPIFLMAVLSAASPGFLDPFFSDSRGTAMLAVAVCMQAAGVLMIRRMLSVEV</sequence>
<comment type="caution">
    <text evidence="8">The sequence shown here is derived from an EMBL/GenBank/DDBJ whole genome shotgun (WGS) entry which is preliminary data.</text>
</comment>
<evidence type="ECO:0000259" key="7">
    <source>
        <dbReference type="Pfam" id="PF00482"/>
    </source>
</evidence>
<name>A0A943YY11_9ACTN</name>
<evidence type="ECO:0000313" key="9">
    <source>
        <dbReference type="Proteomes" id="UP000727506"/>
    </source>
</evidence>
<keyword evidence="4 6" id="KW-1133">Transmembrane helix</keyword>
<proteinExistence type="predicted"/>
<evidence type="ECO:0000256" key="2">
    <source>
        <dbReference type="ARBA" id="ARBA00022475"/>
    </source>
</evidence>
<evidence type="ECO:0000256" key="4">
    <source>
        <dbReference type="ARBA" id="ARBA00022989"/>
    </source>
</evidence>
<accession>A0A943YY11</accession>
<protein>
    <submittedName>
        <fullName evidence="8">Type II secretion system F family protein</fullName>
    </submittedName>
</protein>
<keyword evidence="2" id="KW-1003">Cell membrane</keyword>
<reference evidence="8" key="1">
    <citation type="submission" date="2021-02" db="EMBL/GenBank/DDBJ databases">
        <title>Infant gut strain persistence is associated with maternal origin, phylogeny, and functional potential including surface adhesion and iron acquisition.</title>
        <authorList>
            <person name="Lou Y.C."/>
        </authorList>
    </citation>
    <scope>NUCLEOTIDE SEQUENCE</scope>
    <source>
        <strain evidence="8">L2_039_000G1_dasL2_039_000G1_concoct_11</strain>
    </source>
</reference>
<dbReference type="InterPro" id="IPR018076">
    <property type="entry name" value="T2SS_GspF_dom"/>
</dbReference>
<dbReference type="Pfam" id="PF00482">
    <property type="entry name" value="T2SSF"/>
    <property type="match status" value="1"/>
</dbReference>
<keyword evidence="5 6" id="KW-0472">Membrane</keyword>
<feature type="transmembrane region" description="Helical" evidence="6">
    <location>
        <begin position="303"/>
        <end position="323"/>
    </location>
</feature>
<feature type="transmembrane region" description="Helical" evidence="6">
    <location>
        <begin position="270"/>
        <end position="291"/>
    </location>
</feature>
<evidence type="ECO:0000256" key="1">
    <source>
        <dbReference type="ARBA" id="ARBA00004651"/>
    </source>
</evidence>
<organism evidence="8 9">
    <name type="scientific">Slackia piriformis</name>
    <dbReference type="NCBI Taxonomy" id="626934"/>
    <lineage>
        <taxon>Bacteria</taxon>
        <taxon>Bacillati</taxon>
        <taxon>Actinomycetota</taxon>
        <taxon>Coriobacteriia</taxon>
        <taxon>Eggerthellales</taxon>
        <taxon>Eggerthellaceae</taxon>
        <taxon>Slackia</taxon>
    </lineage>
</organism>
<evidence type="ECO:0000313" key="8">
    <source>
        <dbReference type="EMBL" id="MBS6940816.1"/>
    </source>
</evidence>
<dbReference type="Gene3D" id="1.20.81.30">
    <property type="entry name" value="Type II secretion system (T2SS), domain F"/>
    <property type="match status" value="1"/>
</dbReference>
<dbReference type="Proteomes" id="UP000727506">
    <property type="component" value="Unassembled WGS sequence"/>
</dbReference>
<dbReference type="AlphaFoldDB" id="A0A943YY11"/>
<evidence type="ECO:0000256" key="3">
    <source>
        <dbReference type="ARBA" id="ARBA00022692"/>
    </source>
</evidence>
<feature type="transmembrane region" description="Helical" evidence="6">
    <location>
        <begin position="6"/>
        <end position="26"/>
    </location>
</feature>
<feature type="transmembrane region" description="Helical" evidence="6">
    <location>
        <begin position="128"/>
        <end position="146"/>
    </location>
</feature>
<evidence type="ECO:0000256" key="6">
    <source>
        <dbReference type="SAM" id="Phobius"/>
    </source>
</evidence>
<dbReference type="PANTHER" id="PTHR35007:SF1">
    <property type="entry name" value="PILUS ASSEMBLY PROTEIN"/>
    <property type="match status" value="1"/>
</dbReference>
<keyword evidence="3 6" id="KW-0812">Transmembrane</keyword>
<dbReference type="InterPro" id="IPR042094">
    <property type="entry name" value="T2SS_GspF_sf"/>
</dbReference>
<dbReference type="EMBL" id="JAGZSV010000070">
    <property type="protein sequence ID" value="MBS6940816.1"/>
    <property type="molecule type" value="Genomic_DNA"/>
</dbReference>
<gene>
    <name evidence="8" type="ORF">KH142_04925</name>
</gene>